<dbReference type="AlphaFoldDB" id="X1UIJ0"/>
<feature type="non-terminal residue" evidence="1">
    <location>
        <position position="1"/>
    </location>
</feature>
<dbReference type="SUPFAM" id="SSF53067">
    <property type="entry name" value="Actin-like ATPase domain"/>
    <property type="match status" value="1"/>
</dbReference>
<protein>
    <submittedName>
        <fullName evidence="1">Uncharacterized protein</fullName>
    </submittedName>
</protein>
<dbReference type="EMBL" id="BARW01040324">
    <property type="protein sequence ID" value="GAJ17273.1"/>
    <property type="molecule type" value="Genomic_DNA"/>
</dbReference>
<proteinExistence type="predicted"/>
<sequence length="100" mass="11473">RPLPEKIGEERVVEPEEYLKGLDEEVIFLGDGARKYVRLIEEILPDKSFFASPHLQYIKASAVALIGMKKFSGGDTLDIMTFTPQYLRLSEAEKKFRVIR</sequence>
<reference evidence="1" key="1">
    <citation type="journal article" date="2014" name="Front. Microbiol.">
        <title>High frequency of phylogenetically diverse reductive dehalogenase-homologous genes in deep subseafloor sedimentary metagenomes.</title>
        <authorList>
            <person name="Kawai M."/>
            <person name="Futagami T."/>
            <person name="Toyoda A."/>
            <person name="Takaki Y."/>
            <person name="Nishi S."/>
            <person name="Hori S."/>
            <person name="Arai W."/>
            <person name="Tsubouchi T."/>
            <person name="Morono Y."/>
            <person name="Uchiyama I."/>
            <person name="Ito T."/>
            <person name="Fujiyama A."/>
            <person name="Inagaki F."/>
            <person name="Takami H."/>
        </authorList>
    </citation>
    <scope>NUCLEOTIDE SEQUENCE</scope>
    <source>
        <strain evidence="1">Expedition CK06-06</strain>
    </source>
</reference>
<dbReference type="InterPro" id="IPR043129">
    <property type="entry name" value="ATPase_NBD"/>
</dbReference>
<organism evidence="1">
    <name type="scientific">marine sediment metagenome</name>
    <dbReference type="NCBI Taxonomy" id="412755"/>
    <lineage>
        <taxon>unclassified sequences</taxon>
        <taxon>metagenomes</taxon>
        <taxon>ecological metagenomes</taxon>
    </lineage>
</organism>
<gene>
    <name evidence="1" type="ORF">S12H4_60992</name>
</gene>
<comment type="caution">
    <text evidence="1">The sequence shown here is derived from an EMBL/GenBank/DDBJ whole genome shotgun (WGS) entry which is preliminary data.</text>
</comment>
<name>X1UIJ0_9ZZZZ</name>
<accession>X1UIJ0</accession>
<evidence type="ECO:0000313" key="1">
    <source>
        <dbReference type="EMBL" id="GAJ17273.1"/>
    </source>
</evidence>